<name>A0A2U8WM12_9HYPH</name>
<keyword evidence="3" id="KW-1185">Reference proteome</keyword>
<sequence length="77" mass="8187">MIGRLIATLRPHRLPDDREAGPEETVMAAPPDAAMRFAPMVPLAPPPAVNDDPDEALCEAVEAALRDAGYLSEPPAE</sequence>
<evidence type="ECO:0000313" key="3">
    <source>
        <dbReference type="Proteomes" id="UP000245444"/>
    </source>
</evidence>
<protein>
    <submittedName>
        <fullName evidence="2">Uncharacterized protein</fullName>
    </submittedName>
</protein>
<organism evidence="2 3">
    <name type="scientific">Methylobacterium terrae</name>
    <dbReference type="NCBI Taxonomy" id="2202827"/>
    <lineage>
        <taxon>Bacteria</taxon>
        <taxon>Pseudomonadati</taxon>
        <taxon>Pseudomonadota</taxon>
        <taxon>Alphaproteobacteria</taxon>
        <taxon>Hyphomicrobiales</taxon>
        <taxon>Methylobacteriaceae</taxon>
        <taxon>Methylobacterium</taxon>
    </lineage>
</organism>
<dbReference type="Proteomes" id="UP000245444">
    <property type="component" value="Chromosome"/>
</dbReference>
<dbReference type="EMBL" id="CP029553">
    <property type="protein sequence ID" value="AWN46440.1"/>
    <property type="molecule type" value="Genomic_DNA"/>
</dbReference>
<dbReference type="KEGG" id="mtea:DK419_09020"/>
<dbReference type="RefSeq" id="WP_109958785.1">
    <property type="nucleotide sequence ID" value="NZ_CP029553.1"/>
</dbReference>
<evidence type="ECO:0000256" key="1">
    <source>
        <dbReference type="SAM" id="MobiDB-lite"/>
    </source>
</evidence>
<dbReference type="OrthoDB" id="8003259at2"/>
<feature type="region of interest" description="Disordered" evidence="1">
    <location>
        <begin position="1"/>
        <end position="25"/>
    </location>
</feature>
<proteinExistence type="predicted"/>
<evidence type="ECO:0000313" key="2">
    <source>
        <dbReference type="EMBL" id="AWN46440.1"/>
    </source>
</evidence>
<accession>A0A2U8WM12</accession>
<dbReference type="AlphaFoldDB" id="A0A2U8WM12"/>
<reference evidence="2 3" key="1">
    <citation type="submission" date="2018-05" db="EMBL/GenBank/DDBJ databases">
        <title>Complete Genome Sequence of Methylobacterium sp. 17Sr1-28.</title>
        <authorList>
            <person name="Srinivasan S."/>
        </authorList>
    </citation>
    <scope>NUCLEOTIDE SEQUENCE [LARGE SCALE GENOMIC DNA]</scope>
    <source>
        <strain evidence="2 3">17Sr1-28</strain>
    </source>
</reference>
<gene>
    <name evidence="2" type="ORF">DK419_09020</name>
</gene>